<name>A0A377CFL2_ECOLX</name>
<proteinExistence type="predicted"/>
<keyword evidence="1" id="KW-0812">Transmembrane</keyword>
<accession>A0A377CFL2</accession>
<keyword evidence="1" id="KW-0472">Membrane</keyword>
<keyword evidence="1" id="KW-1133">Transmembrane helix</keyword>
<evidence type="ECO:0000313" key="2">
    <source>
        <dbReference type="EMBL" id="STL91449.1"/>
    </source>
</evidence>
<dbReference type="EMBL" id="UGET01000004">
    <property type="protein sequence ID" value="STL91449.1"/>
    <property type="molecule type" value="Genomic_DNA"/>
</dbReference>
<protein>
    <submittedName>
        <fullName evidence="2">Mechanosensitive ion channel family protein</fullName>
    </submittedName>
</protein>
<dbReference type="AlphaFoldDB" id="A0A377CFL2"/>
<evidence type="ECO:0000313" key="3">
    <source>
        <dbReference type="Proteomes" id="UP000254255"/>
    </source>
</evidence>
<dbReference type="Proteomes" id="UP000254255">
    <property type="component" value="Unassembled WGS sequence"/>
</dbReference>
<feature type="transmembrane region" description="Helical" evidence="1">
    <location>
        <begin position="39"/>
        <end position="59"/>
    </location>
</feature>
<reference evidence="2 3" key="1">
    <citation type="submission" date="2018-06" db="EMBL/GenBank/DDBJ databases">
        <authorList>
            <consortium name="Pathogen Informatics"/>
            <person name="Doyle S."/>
        </authorList>
    </citation>
    <scope>NUCLEOTIDE SEQUENCE [LARGE SCALE GENOMIC DNA]</scope>
    <source>
        <strain evidence="2 3">NCTC13148</strain>
    </source>
</reference>
<gene>
    <name evidence="2" type="primary">yjeP_2</name>
    <name evidence="2" type="ORF">NCTC13148_04663</name>
</gene>
<organism evidence="2 3">
    <name type="scientific">Escherichia coli</name>
    <dbReference type="NCBI Taxonomy" id="562"/>
    <lineage>
        <taxon>Bacteria</taxon>
        <taxon>Pseudomonadati</taxon>
        <taxon>Pseudomonadota</taxon>
        <taxon>Gammaproteobacteria</taxon>
        <taxon>Enterobacterales</taxon>
        <taxon>Enterobacteriaceae</taxon>
        <taxon>Escherichia</taxon>
    </lineage>
</organism>
<evidence type="ECO:0000256" key="1">
    <source>
        <dbReference type="SAM" id="Phobius"/>
    </source>
</evidence>
<sequence>MTIAWPLEIAQDLRRLISLDTFSQLGKASVMMLTSKETILPLFGALILVGCSNLLAPLFHPFS</sequence>